<keyword evidence="4" id="KW-1185">Reference proteome</keyword>
<protein>
    <submittedName>
        <fullName evidence="3">Uncharacterized protein</fullName>
    </submittedName>
</protein>
<name>A0A0C2XHW6_AMAMK</name>
<proteinExistence type="predicted"/>
<feature type="compositionally biased region" description="Polar residues" evidence="2">
    <location>
        <begin position="136"/>
        <end position="155"/>
    </location>
</feature>
<dbReference type="AlphaFoldDB" id="A0A0C2XHW6"/>
<dbReference type="InParanoid" id="A0A0C2XHW6"/>
<accession>A0A0C2XHW6</accession>
<feature type="coiled-coil region" evidence="1">
    <location>
        <begin position="1"/>
        <end position="28"/>
    </location>
</feature>
<dbReference type="Proteomes" id="UP000054549">
    <property type="component" value="Unassembled WGS sequence"/>
</dbReference>
<evidence type="ECO:0000256" key="1">
    <source>
        <dbReference type="SAM" id="Coils"/>
    </source>
</evidence>
<evidence type="ECO:0000313" key="4">
    <source>
        <dbReference type="Proteomes" id="UP000054549"/>
    </source>
</evidence>
<feature type="region of interest" description="Disordered" evidence="2">
    <location>
        <begin position="129"/>
        <end position="168"/>
    </location>
</feature>
<evidence type="ECO:0000313" key="3">
    <source>
        <dbReference type="EMBL" id="KIL69031.1"/>
    </source>
</evidence>
<dbReference type="HOGENOM" id="CLU_1467809_0_0_1"/>
<reference evidence="3 4" key="1">
    <citation type="submission" date="2014-04" db="EMBL/GenBank/DDBJ databases">
        <title>Evolutionary Origins and Diversification of the Mycorrhizal Mutualists.</title>
        <authorList>
            <consortium name="DOE Joint Genome Institute"/>
            <consortium name="Mycorrhizal Genomics Consortium"/>
            <person name="Kohler A."/>
            <person name="Kuo A."/>
            <person name="Nagy L.G."/>
            <person name="Floudas D."/>
            <person name="Copeland A."/>
            <person name="Barry K.W."/>
            <person name="Cichocki N."/>
            <person name="Veneault-Fourrey C."/>
            <person name="LaButti K."/>
            <person name="Lindquist E.A."/>
            <person name="Lipzen A."/>
            <person name="Lundell T."/>
            <person name="Morin E."/>
            <person name="Murat C."/>
            <person name="Riley R."/>
            <person name="Ohm R."/>
            <person name="Sun H."/>
            <person name="Tunlid A."/>
            <person name="Henrissat B."/>
            <person name="Grigoriev I.V."/>
            <person name="Hibbett D.S."/>
            <person name="Martin F."/>
        </authorList>
    </citation>
    <scope>NUCLEOTIDE SEQUENCE [LARGE SCALE GENOMIC DNA]</scope>
    <source>
        <strain evidence="3 4">Koide BX008</strain>
    </source>
</reference>
<gene>
    <name evidence="3" type="ORF">M378DRAFT_176058</name>
</gene>
<organism evidence="3 4">
    <name type="scientific">Amanita muscaria (strain Koide BX008)</name>
    <dbReference type="NCBI Taxonomy" id="946122"/>
    <lineage>
        <taxon>Eukaryota</taxon>
        <taxon>Fungi</taxon>
        <taxon>Dikarya</taxon>
        <taxon>Basidiomycota</taxon>
        <taxon>Agaricomycotina</taxon>
        <taxon>Agaricomycetes</taxon>
        <taxon>Agaricomycetidae</taxon>
        <taxon>Agaricales</taxon>
        <taxon>Pluteineae</taxon>
        <taxon>Amanitaceae</taxon>
        <taxon>Amanita</taxon>
    </lineage>
</organism>
<evidence type="ECO:0000256" key="2">
    <source>
        <dbReference type="SAM" id="MobiDB-lite"/>
    </source>
</evidence>
<dbReference type="EMBL" id="KN818226">
    <property type="protein sequence ID" value="KIL69031.1"/>
    <property type="molecule type" value="Genomic_DNA"/>
</dbReference>
<keyword evidence="1" id="KW-0175">Coiled coil</keyword>
<sequence length="184" mass="19299">MKVSNERMAKADDDLKALEEKAEEILKVSRVPNETEALPELLRGPLAIVDDLLDPTGTKSSAGSDSTDLKLMEAAYSTAESNEFAGMVRFFVFHPHSSTKQALMSGNIGPASANHGGFLQTYPNPLTRFAGGSVSTGGESQTTPGSSGTGMDSVTSSASLSALARQAKKPDGKTRSKFVIACTL</sequence>